<dbReference type="InterPro" id="IPR008927">
    <property type="entry name" value="6-PGluconate_DH-like_C_sf"/>
</dbReference>
<proteinExistence type="inferred from homology"/>
<evidence type="ECO:0000256" key="12">
    <source>
        <dbReference type="ARBA" id="ARBA00049556"/>
    </source>
</evidence>
<evidence type="ECO:0000313" key="16">
    <source>
        <dbReference type="Proteomes" id="UP000477722"/>
    </source>
</evidence>
<dbReference type="Gene3D" id="3.90.226.10">
    <property type="entry name" value="2-enoyl-CoA Hydratase, Chain A, domain 1"/>
    <property type="match status" value="1"/>
</dbReference>
<gene>
    <name evidence="15" type="ORF">G5C65_01500</name>
</gene>
<keyword evidence="8" id="KW-0520">NAD</keyword>
<evidence type="ECO:0000256" key="3">
    <source>
        <dbReference type="ARBA" id="ARBA00007005"/>
    </source>
</evidence>
<dbReference type="Gene3D" id="1.10.1040.50">
    <property type="match status" value="1"/>
</dbReference>
<accession>A0A6G4WQZ4</accession>
<dbReference type="Gene3D" id="3.40.50.720">
    <property type="entry name" value="NAD(P)-binding Rossmann-like Domain"/>
    <property type="match status" value="1"/>
</dbReference>
<evidence type="ECO:0000256" key="2">
    <source>
        <dbReference type="ARBA" id="ARBA00005086"/>
    </source>
</evidence>
<dbReference type="GO" id="GO:0070403">
    <property type="term" value="F:NAD+ binding"/>
    <property type="evidence" value="ECO:0007669"/>
    <property type="project" value="InterPro"/>
</dbReference>
<comment type="similarity">
    <text evidence="3">In the central section; belongs to the 3-hydroxyacyl-CoA dehydrogenase family.</text>
</comment>
<dbReference type="InterPro" id="IPR036291">
    <property type="entry name" value="NAD(P)-bd_dom_sf"/>
</dbReference>
<evidence type="ECO:0000256" key="5">
    <source>
        <dbReference type="ARBA" id="ARBA00022832"/>
    </source>
</evidence>
<dbReference type="GO" id="GO:0006635">
    <property type="term" value="P:fatty acid beta-oxidation"/>
    <property type="evidence" value="ECO:0007669"/>
    <property type="project" value="UniProtKB-UniPathway"/>
</dbReference>
<evidence type="ECO:0000256" key="11">
    <source>
        <dbReference type="ARBA" id="ARBA00023268"/>
    </source>
</evidence>
<reference evidence="15 16" key="1">
    <citation type="submission" date="2020-02" db="EMBL/GenBank/DDBJ databases">
        <title>Whole-genome analyses of novel actinobacteria.</title>
        <authorList>
            <person name="Sahin N."/>
            <person name="Tatar D."/>
        </authorList>
    </citation>
    <scope>NUCLEOTIDE SEQUENCE [LARGE SCALE GENOMIC DNA]</scope>
    <source>
        <strain evidence="15 16">SB3404</strain>
    </source>
</reference>
<keyword evidence="5" id="KW-0276">Fatty acid metabolism</keyword>
<keyword evidence="9" id="KW-0443">Lipid metabolism</keyword>
<dbReference type="InterPro" id="IPR050136">
    <property type="entry name" value="FA_oxidation_alpha_subunit"/>
</dbReference>
<dbReference type="Pfam" id="PF00378">
    <property type="entry name" value="ECH_1"/>
    <property type="match status" value="1"/>
</dbReference>
<evidence type="ECO:0000256" key="7">
    <source>
        <dbReference type="ARBA" id="ARBA00023002"/>
    </source>
</evidence>
<dbReference type="RefSeq" id="WP_165296718.1">
    <property type="nucleotide sequence ID" value="NZ_JAAKZZ010000006.1"/>
</dbReference>
<keyword evidence="11" id="KW-0511">Multifunctional enzyme</keyword>
<comment type="catalytic activity">
    <reaction evidence="12">
        <text>a (3S)-3-hydroxyacyl-CoA + NAD(+) = a 3-oxoacyl-CoA + NADH + H(+)</text>
        <dbReference type="Rhea" id="RHEA:22432"/>
        <dbReference type="ChEBI" id="CHEBI:15378"/>
        <dbReference type="ChEBI" id="CHEBI:57318"/>
        <dbReference type="ChEBI" id="CHEBI:57540"/>
        <dbReference type="ChEBI" id="CHEBI:57945"/>
        <dbReference type="ChEBI" id="CHEBI:90726"/>
        <dbReference type="EC" id="1.1.1.35"/>
    </reaction>
</comment>
<dbReference type="InterPro" id="IPR001753">
    <property type="entry name" value="Enoyl-CoA_hydra/iso"/>
</dbReference>
<evidence type="ECO:0000313" key="15">
    <source>
        <dbReference type="EMBL" id="NGO67060.1"/>
    </source>
</evidence>
<evidence type="ECO:0000259" key="13">
    <source>
        <dbReference type="Pfam" id="PF00725"/>
    </source>
</evidence>
<dbReference type="SUPFAM" id="SSF48179">
    <property type="entry name" value="6-phosphogluconate dehydrogenase C-terminal domain-like"/>
    <property type="match status" value="2"/>
</dbReference>
<organism evidence="15 16">
    <name type="scientific">Streptomyces boncukensis</name>
    <dbReference type="NCBI Taxonomy" id="2711219"/>
    <lineage>
        <taxon>Bacteria</taxon>
        <taxon>Bacillati</taxon>
        <taxon>Actinomycetota</taxon>
        <taxon>Actinomycetes</taxon>
        <taxon>Kitasatosporales</taxon>
        <taxon>Streptomycetaceae</taxon>
        <taxon>Streptomyces</taxon>
    </lineage>
</organism>
<sequence>MSTAELLKGAAELFPDEVVTQAYVRHLDLPGGAGAFALITLDNGLDHTKPTTCGPQSLANLDAALDQVEQEAAEGKIKGVGITGKPFIFAVGADLKGVELVKRHEDALAIAHGGHEVFKRLSQLAVPTFAYYNGAALGGGVEIGLHCTYRTVSRALPAFALPEVFLGLVPGWGGCTLLPNLIGADRAVSVIIENSLNQNRQLKGAQVYELGIADALFDGADFLEDSLRWTASVLSGETEVVRGEVDRGEGWDAAVARGREIADSKVHGAAPAAYRALDIIANAKSLGSAEEGFDAEAGFDLEDVALADLIMSGELRSGIYAFNLVQKRAKRPAGAPDKSLARPVTKVGVVGAGLMASQLGLLFARRLEVPVVLTDIDQERVDKGVAYCHEEIDKLLLKGRVNQDGANRLKGLVTGSLDKAAAFADADFVIEAVFEEMSVKQKVFAEVEAVVPEHAILATNTSSLSVSEMASQLQHPERVVGFHFFNPVAVLPLLEIVRGERTDDAALATAFGVAKQLKKTAVLVKDAPAFVVNRVLTRFLGEVLRAIDEGTPAEVADRALAPLGLPMSPIVLLELVGPAVAHHVAGTLHTAFPDRFAVSGNLGRVVEAGKRNLLTPGTEQLDPEVAELFEVGDTVLTEEQVRDRALDAIAEEVRLMLDEGVVAEAQDIDLCLITGAGWPFHLGGVTPYLDREGVSERVTGRRFLEPGVASVPA</sequence>
<dbReference type="SUPFAM" id="SSF51735">
    <property type="entry name" value="NAD(P)-binding Rossmann-fold domains"/>
    <property type="match status" value="1"/>
</dbReference>
<dbReference type="EMBL" id="JAAKZZ010000006">
    <property type="protein sequence ID" value="NGO67060.1"/>
    <property type="molecule type" value="Genomic_DNA"/>
</dbReference>
<dbReference type="PANTHER" id="PTHR43612">
    <property type="entry name" value="TRIFUNCTIONAL ENZYME SUBUNIT ALPHA"/>
    <property type="match status" value="1"/>
</dbReference>
<dbReference type="Pfam" id="PF00725">
    <property type="entry name" value="3HCDH"/>
    <property type="match status" value="1"/>
</dbReference>
<comment type="pathway">
    <text evidence="1">Lipid metabolism; fatty acid beta-oxidation.</text>
</comment>
<keyword evidence="6" id="KW-0442">Lipid degradation</keyword>
<keyword evidence="7" id="KW-0560">Oxidoreductase</keyword>
<dbReference type="AlphaFoldDB" id="A0A6G4WQZ4"/>
<evidence type="ECO:0000256" key="8">
    <source>
        <dbReference type="ARBA" id="ARBA00023027"/>
    </source>
</evidence>
<name>A0A6G4WQZ4_9ACTN</name>
<comment type="caution">
    <text evidence="15">The sequence shown here is derived from an EMBL/GenBank/DDBJ whole genome shotgun (WGS) entry which is preliminary data.</text>
</comment>
<dbReference type="CDD" id="cd06558">
    <property type="entry name" value="crotonase-like"/>
    <property type="match status" value="1"/>
</dbReference>
<dbReference type="InterPro" id="IPR006108">
    <property type="entry name" value="3HC_DH_C"/>
</dbReference>
<evidence type="ECO:0000256" key="4">
    <source>
        <dbReference type="ARBA" id="ARBA00009463"/>
    </source>
</evidence>
<dbReference type="GO" id="GO:0016509">
    <property type="term" value="F:long-chain (3S)-3-hydroxyacyl-CoA dehydrogenase (NAD+) activity"/>
    <property type="evidence" value="ECO:0007669"/>
    <property type="project" value="TreeGrafter"/>
</dbReference>
<dbReference type="SUPFAM" id="SSF52096">
    <property type="entry name" value="ClpP/crotonase"/>
    <property type="match status" value="1"/>
</dbReference>
<keyword evidence="10" id="KW-0456">Lyase</keyword>
<keyword evidence="16" id="KW-1185">Reference proteome</keyword>
<evidence type="ECO:0000256" key="9">
    <source>
        <dbReference type="ARBA" id="ARBA00023098"/>
    </source>
</evidence>
<dbReference type="InterPro" id="IPR006176">
    <property type="entry name" value="3-OHacyl-CoA_DH_NAD-bd"/>
</dbReference>
<dbReference type="PANTHER" id="PTHR43612:SF3">
    <property type="entry name" value="TRIFUNCTIONAL ENZYME SUBUNIT ALPHA, MITOCHONDRIAL"/>
    <property type="match status" value="1"/>
</dbReference>
<comment type="similarity">
    <text evidence="4">Belongs to the 3-hydroxyacyl-CoA dehydrogenase family.</text>
</comment>
<dbReference type="GO" id="GO:0004300">
    <property type="term" value="F:enoyl-CoA hydratase activity"/>
    <property type="evidence" value="ECO:0007669"/>
    <property type="project" value="TreeGrafter"/>
</dbReference>
<dbReference type="Pfam" id="PF02737">
    <property type="entry name" value="3HCDH_N"/>
    <property type="match status" value="1"/>
</dbReference>
<dbReference type="InterPro" id="IPR029045">
    <property type="entry name" value="ClpP/crotonase-like_dom_sf"/>
</dbReference>
<dbReference type="Proteomes" id="UP000477722">
    <property type="component" value="Unassembled WGS sequence"/>
</dbReference>
<evidence type="ECO:0000256" key="6">
    <source>
        <dbReference type="ARBA" id="ARBA00022963"/>
    </source>
</evidence>
<evidence type="ECO:0000256" key="10">
    <source>
        <dbReference type="ARBA" id="ARBA00023239"/>
    </source>
</evidence>
<evidence type="ECO:0000256" key="1">
    <source>
        <dbReference type="ARBA" id="ARBA00005005"/>
    </source>
</evidence>
<feature type="domain" description="3-hydroxyacyl-CoA dehydrogenase NAD binding" evidence="14">
    <location>
        <begin position="346"/>
        <end position="526"/>
    </location>
</feature>
<dbReference type="UniPathway" id="UPA00659"/>
<protein>
    <submittedName>
        <fullName evidence="15">3-hydroxyacyl-CoA dehydrogenase</fullName>
    </submittedName>
</protein>
<feature type="domain" description="3-hydroxyacyl-CoA dehydrogenase C-terminal" evidence="13">
    <location>
        <begin position="530"/>
        <end position="610"/>
    </location>
</feature>
<comment type="pathway">
    <text evidence="2">Lipid metabolism; butanoate metabolism.</text>
</comment>
<dbReference type="FunFam" id="3.40.50.720:FF:000009">
    <property type="entry name" value="Fatty oxidation complex, alpha subunit"/>
    <property type="match status" value="1"/>
</dbReference>
<evidence type="ECO:0000259" key="14">
    <source>
        <dbReference type="Pfam" id="PF02737"/>
    </source>
</evidence>